<keyword evidence="4" id="KW-0812">Transmembrane</keyword>
<dbReference type="OrthoDB" id="11098at2157"/>
<dbReference type="Gene3D" id="3.90.550.10">
    <property type="entry name" value="Spore Coat Polysaccharide Biosynthesis Protein SpsA, Chain A"/>
    <property type="match status" value="1"/>
</dbReference>
<feature type="transmembrane region" description="Helical" evidence="4">
    <location>
        <begin position="315"/>
        <end position="342"/>
    </location>
</feature>
<dbReference type="PANTHER" id="PTHR43398">
    <property type="entry name" value="DOLICHOL-PHOSPHATE MANNOSYLTRANSFERASE SUBUNIT 1"/>
    <property type="match status" value="1"/>
</dbReference>
<gene>
    <name evidence="6" type="ORF">GCM10007112_15250</name>
</gene>
<dbReference type="GO" id="GO:0016020">
    <property type="term" value="C:membrane"/>
    <property type="evidence" value="ECO:0007669"/>
    <property type="project" value="GOC"/>
</dbReference>
<feature type="transmembrane region" description="Helical" evidence="4">
    <location>
        <begin position="246"/>
        <end position="264"/>
    </location>
</feature>
<feature type="transmembrane region" description="Helical" evidence="4">
    <location>
        <begin position="270"/>
        <end position="294"/>
    </location>
</feature>
<comment type="caution">
    <text evidence="6">The sequence shown here is derived from an EMBL/GenBank/DDBJ whole genome shotgun (WGS) entry which is preliminary data.</text>
</comment>
<feature type="domain" description="Glycosyltransferase 2-like" evidence="5">
    <location>
        <begin position="9"/>
        <end position="173"/>
    </location>
</feature>
<dbReference type="InterPro" id="IPR029044">
    <property type="entry name" value="Nucleotide-diphossugar_trans"/>
</dbReference>
<keyword evidence="4" id="KW-0472">Membrane</keyword>
<evidence type="ECO:0000313" key="6">
    <source>
        <dbReference type="EMBL" id="GGI79195.1"/>
    </source>
</evidence>
<dbReference type="InterPro" id="IPR039528">
    <property type="entry name" value="DPM1-like"/>
</dbReference>
<dbReference type="GO" id="GO:0004582">
    <property type="term" value="F:dolichyl-phosphate beta-D-mannosyltransferase activity"/>
    <property type="evidence" value="ECO:0007669"/>
    <property type="project" value="InterPro"/>
</dbReference>
<dbReference type="Pfam" id="PF00535">
    <property type="entry name" value="Glycos_transf_2"/>
    <property type="match status" value="1"/>
</dbReference>
<dbReference type="AlphaFoldDB" id="A0A830E883"/>
<sequence>MFLPGVDTCVVLPTINEAENLKVLLPRLNDVLTGYDWFMVVVDDGSTDGTQDIVNDFAGSTGRVKLIERGTRLGLGSAIKTGIRACMDMGAKSIVVMDADLQHPPEVVPNLVKSVLGGVDLAIASRYVRGGGIIGWSLKRFIISKGATYLARLLMPWTRSIKDPISGFFAVNADKLKGIIDLLSDSSGYKLILEILTLMHSKYGDSLRVIEVPYTFRNRVYGTSKLGTNELANYAMLVLKLSNYSVLKYLVALLIGSFVGYLVFNFSVSLGTLLSNLLSIESSLITVITIYQLLMWGKPRPQYYASYHLVKYFAILIKLLLYAVALPAFVVLIISGITQLLITLRVIPINPGIVHVS</sequence>
<evidence type="ECO:0000256" key="4">
    <source>
        <dbReference type="SAM" id="Phobius"/>
    </source>
</evidence>
<comment type="similarity">
    <text evidence="1">Belongs to the glycosyltransferase 2 family.</text>
</comment>
<dbReference type="Proteomes" id="UP000657075">
    <property type="component" value="Unassembled WGS sequence"/>
</dbReference>
<dbReference type="SUPFAM" id="SSF53448">
    <property type="entry name" value="Nucleotide-diphospho-sugar transferases"/>
    <property type="match status" value="1"/>
</dbReference>
<evidence type="ECO:0000313" key="7">
    <source>
        <dbReference type="Proteomes" id="UP000657075"/>
    </source>
</evidence>
<keyword evidence="3" id="KW-0808">Transferase</keyword>
<reference evidence="6" key="1">
    <citation type="journal article" date="2014" name="Int. J. Syst. Evol. Microbiol.">
        <title>Complete genome sequence of Corynebacterium casei LMG S-19264T (=DSM 44701T), isolated from a smear-ripened cheese.</title>
        <authorList>
            <consortium name="US DOE Joint Genome Institute (JGI-PGF)"/>
            <person name="Walter F."/>
            <person name="Albersmeier A."/>
            <person name="Kalinowski J."/>
            <person name="Ruckert C."/>
        </authorList>
    </citation>
    <scope>NUCLEOTIDE SEQUENCE</scope>
    <source>
        <strain evidence="6">JCM 11219</strain>
    </source>
</reference>
<protein>
    <submittedName>
        <fullName evidence="6">Dolichol-phosphate mannosyltransferase</fullName>
    </submittedName>
</protein>
<organism evidence="6 7">
    <name type="scientific">Vulcanisaeta souniana JCM 11219</name>
    <dbReference type="NCBI Taxonomy" id="1293586"/>
    <lineage>
        <taxon>Archaea</taxon>
        <taxon>Thermoproteota</taxon>
        <taxon>Thermoprotei</taxon>
        <taxon>Thermoproteales</taxon>
        <taxon>Thermoproteaceae</taxon>
        <taxon>Vulcanisaeta</taxon>
    </lineage>
</organism>
<reference evidence="6" key="2">
    <citation type="submission" date="2020-09" db="EMBL/GenBank/DDBJ databases">
        <authorList>
            <person name="Sun Q."/>
            <person name="Ohkuma M."/>
        </authorList>
    </citation>
    <scope>NUCLEOTIDE SEQUENCE</scope>
    <source>
        <strain evidence="6">JCM 11219</strain>
    </source>
</reference>
<evidence type="ECO:0000256" key="1">
    <source>
        <dbReference type="ARBA" id="ARBA00006739"/>
    </source>
</evidence>
<dbReference type="EMBL" id="BMNM01000006">
    <property type="protein sequence ID" value="GGI79195.1"/>
    <property type="molecule type" value="Genomic_DNA"/>
</dbReference>
<dbReference type="GO" id="GO:0035269">
    <property type="term" value="P:protein O-linked glycosylation via mannose"/>
    <property type="evidence" value="ECO:0007669"/>
    <property type="project" value="TreeGrafter"/>
</dbReference>
<keyword evidence="4" id="KW-1133">Transmembrane helix</keyword>
<dbReference type="InterPro" id="IPR001173">
    <property type="entry name" value="Glyco_trans_2-like"/>
</dbReference>
<name>A0A830E883_9CREN</name>
<accession>A0A830E883</accession>
<dbReference type="PANTHER" id="PTHR43398:SF1">
    <property type="entry name" value="DOLICHOL-PHOSPHATE MANNOSYLTRANSFERASE SUBUNIT 1"/>
    <property type="match status" value="1"/>
</dbReference>
<keyword evidence="2 6" id="KW-0328">Glycosyltransferase</keyword>
<dbReference type="GO" id="GO:0006488">
    <property type="term" value="P:dolichol-linked oligosaccharide biosynthetic process"/>
    <property type="evidence" value="ECO:0007669"/>
    <property type="project" value="TreeGrafter"/>
</dbReference>
<evidence type="ECO:0000256" key="3">
    <source>
        <dbReference type="ARBA" id="ARBA00022679"/>
    </source>
</evidence>
<proteinExistence type="inferred from homology"/>
<evidence type="ECO:0000256" key="2">
    <source>
        <dbReference type="ARBA" id="ARBA00022676"/>
    </source>
</evidence>
<dbReference type="GO" id="GO:0006506">
    <property type="term" value="P:GPI anchor biosynthetic process"/>
    <property type="evidence" value="ECO:0007669"/>
    <property type="project" value="TreeGrafter"/>
</dbReference>
<evidence type="ECO:0000259" key="5">
    <source>
        <dbReference type="Pfam" id="PF00535"/>
    </source>
</evidence>
<dbReference type="CDD" id="cd06442">
    <property type="entry name" value="DPM1_like"/>
    <property type="match status" value="1"/>
</dbReference>